<dbReference type="Pfam" id="PF12833">
    <property type="entry name" value="HTH_18"/>
    <property type="match status" value="1"/>
</dbReference>
<evidence type="ECO:0000256" key="4">
    <source>
        <dbReference type="ARBA" id="ARBA00023015"/>
    </source>
</evidence>
<accession>A0ABW6BNE1</accession>
<sequence length="1271" mass="143100">MSLGAKASTVHCFAQDSLGMLWLGSNNGLYSYDGYALHAPTAEDAPYQTFIYAITVLDARYMALGTGNGVSLYNYREDRYEAFPAGGPADVRAMLLLGDKLWIGSLTGLYCYDTKRKVLVDYKNNAGQDLGSQAIYALSGQGDSLLVGTYNGLFRFNSSKGDTQRLPLPGYRLGSNQFVNSILPMPAAHSAFIGTEYGLYVYDTRSGQLAKAGVLQQHPIKSMASKDDGTLLVGTDDGLFVYRPKEGALNRIKHDSRNSHALANNIIWSIFKDRSANIWLGTDLGFSLWSKQQTEKRYPIYQFTNSADGNRFYKILKDRAGWYWLGGDNGLIRTRGLGTRDFQSYWYRMDAPGYPLPHNRIRDIYQDRDGLLWMASDGGVNLFNEQSHQFRSFTIVDHSGRRNAKWAYDMLEDAQGKLWVATYMGGIFMLDKKQLLASSGTVVARDNYNQTQGLLADFANQILDDGQGNIWALFYNRGISRINRHSGRVSELKDKEGQSLERATFMLKDQEGAVWIGEHGTLRRIQRNGDMAQMYFDPVGRSEVTAMVEVGEAIWVATSVGVWRVDKAQLKAELLHYGQEITSMYYDREQHEVLLGGINEIAVLTDRPLASANGNNKNIVLTAMYVNNEAFGNKDYGLRYSNELTLGHEQNNLRLEFSDFDYGNHLGYRLAYAFKGHNETWIPLERGDNKVLLSNLAPGSYELQLAKVDFAGKVRSQIDVYKINIRYPWYASWWAKLAYAFAALGLLLWILNFFRVRNTLKWERRERHKVLELTRMKMDFLTAISHELKTPLSLILAPVSQLILQTKSADKKRQLEGVHRNALKINNLIQEVMAFEQAEKQEADSATLLTSQIDLLTFARDMVEEWRQSPTCAQLQFSFMATMDSLPIQTDVSKLSSILNNLISNACKYNRAEQGRVDIVLEQRDGQVLLTVSDTGIGISAEDLPYVFSKFFRSPTSEVRALEGTGVGLYLVKSYADQLGWDIQIRSTLGQGTTVTIGISHSDVLLSSTSEEIDAGVRRKLLIVEDNVELAAFLKGALEASYSCQVLPNGKEALQLLQSHNVLPDIIISDAMMPEMGGLEMVKKIRQQASMATIPVILLTAKNDEQMQRDWVAAGVDAFIAKPFDLEVLKMQLLQLLGKRDKLTAQLRLDEISKPTLGIQKESPDEKFLSKVTLLIEENMDDAELSVQRLSEEADVPAKQLYRKIKQLTGYTPVEYIRNIRMKKAALLLQQKKFTVAEVMYMVGYSNASYFSKCFQAAFGMTPKAYLDKKD</sequence>
<dbReference type="CDD" id="cd00082">
    <property type="entry name" value="HisKA"/>
    <property type="match status" value="1"/>
</dbReference>
<dbReference type="SUPFAM" id="SSF55874">
    <property type="entry name" value="ATPase domain of HSP90 chaperone/DNA topoisomerase II/histidine kinase"/>
    <property type="match status" value="1"/>
</dbReference>
<dbReference type="SMART" id="SM00342">
    <property type="entry name" value="HTH_ARAC"/>
    <property type="match status" value="1"/>
</dbReference>
<dbReference type="Gene3D" id="3.30.565.10">
    <property type="entry name" value="Histidine kinase-like ATPase, C-terminal domain"/>
    <property type="match status" value="1"/>
</dbReference>
<dbReference type="GO" id="GO:0005524">
    <property type="term" value="F:ATP binding"/>
    <property type="evidence" value="ECO:0007669"/>
    <property type="project" value="UniProtKB-KW"/>
</dbReference>
<dbReference type="Gene3D" id="3.40.50.2300">
    <property type="match status" value="1"/>
</dbReference>
<dbReference type="SMART" id="SM00387">
    <property type="entry name" value="HATPase_c"/>
    <property type="match status" value="1"/>
</dbReference>
<comment type="caution">
    <text evidence="10">The sequence shown here is derived from an EMBL/GenBank/DDBJ whole genome shotgun (WGS) entry which is preliminary data.</text>
</comment>
<dbReference type="SUPFAM" id="SSF46689">
    <property type="entry name" value="Homeodomain-like"/>
    <property type="match status" value="1"/>
</dbReference>
<keyword evidence="3 6" id="KW-0597">Phosphoprotein</keyword>
<dbReference type="InterPro" id="IPR003661">
    <property type="entry name" value="HisK_dim/P_dom"/>
</dbReference>
<dbReference type="SMART" id="SM00448">
    <property type="entry name" value="REC"/>
    <property type="match status" value="1"/>
</dbReference>
<keyword evidence="11" id="KW-1185">Reference proteome</keyword>
<evidence type="ECO:0000256" key="3">
    <source>
        <dbReference type="ARBA" id="ARBA00022553"/>
    </source>
</evidence>
<dbReference type="InterPro" id="IPR015943">
    <property type="entry name" value="WD40/YVTN_repeat-like_dom_sf"/>
</dbReference>
<dbReference type="PROSITE" id="PS01124">
    <property type="entry name" value="HTH_ARAC_FAMILY_2"/>
    <property type="match status" value="1"/>
</dbReference>
<dbReference type="SUPFAM" id="SSF47384">
    <property type="entry name" value="Homodimeric domain of signal transducing histidine kinase"/>
    <property type="match status" value="1"/>
</dbReference>
<dbReference type="InterPro" id="IPR018060">
    <property type="entry name" value="HTH_AraC"/>
</dbReference>
<dbReference type="Proteomes" id="UP001597525">
    <property type="component" value="Unassembled WGS sequence"/>
</dbReference>
<dbReference type="InterPro" id="IPR003594">
    <property type="entry name" value="HATPase_dom"/>
</dbReference>
<gene>
    <name evidence="10" type="ORF">ACFS7Y_21570</name>
</gene>
<keyword evidence="5" id="KW-0804">Transcription</keyword>
<dbReference type="EMBL" id="JBHUPB010000015">
    <property type="protein sequence ID" value="MFD2969994.1"/>
    <property type="molecule type" value="Genomic_DNA"/>
</dbReference>
<evidence type="ECO:0000256" key="5">
    <source>
        <dbReference type="ARBA" id="ARBA00023163"/>
    </source>
</evidence>
<dbReference type="PROSITE" id="PS50110">
    <property type="entry name" value="RESPONSE_REGULATORY"/>
    <property type="match status" value="1"/>
</dbReference>
<dbReference type="Pfam" id="PF00512">
    <property type="entry name" value="HisKA"/>
    <property type="match status" value="1"/>
</dbReference>
<feature type="modified residue" description="4-aspartylphosphate" evidence="6">
    <location>
        <position position="1070"/>
    </location>
</feature>
<dbReference type="PANTHER" id="PTHR43547:SF2">
    <property type="entry name" value="HYBRID SIGNAL TRANSDUCTION HISTIDINE KINASE C"/>
    <property type="match status" value="1"/>
</dbReference>
<evidence type="ECO:0000256" key="1">
    <source>
        <dbReference type="ARBA" id="ARBA00000085"/>
    </source>
</evidence>
<dbReference type="SUPFAM" id="SSF52172">
    <property type="entry name" value="CheY-like"/>
    <property type="match status" value="1"/>
</dbReference>
<protein>
    <recommendedName>
        <fullName evidence="2">histidine kinase</fullName>
        <ecNumber evidence="2">2.7.13.3</ecNumber>
    </recommendedName>
</protein>
<dbReference type="InterPro" id="IPR001789">
    <property type="entry name" value="Sig_transdc_resp-reg_receiver"/>
</dbReference>
<dbReference type="EC" id="2.7.13.3" evidence="2"/>
<dbReference type="Gene3D" id="2.60.40.10">
    <property type="entry name" value="Immunoglobulins"/>
    <property type="match status" value="1"/>
</dbReference>
<dbReference type="Gene3D" id="2.130.10.10">
    <property type="entry name" value="YVTN repeat-like/Quinoprotein amine dehydrogenase"/>
    <property type="match status" value="2"/>
</dbReference>
<dbReference type="Gene3D" id="1.10.287.130">
    <property type="match status" value="1"/>
</dbReference>
<dbReference type="Pfam" id="PF02518">
    <property type="entry name" value="HATPase_c"/>
    <property type="match status" value="1"/>
</dbReference>
<keyword evidence="10" id="KW-0067">ATP-binding</keyword>
<evidence type="ECO:0000313" key="10">
    <source>
        <dbReference type="EMBL" id="MFD2969994.1"/>
    </source>
</evidence>
<evidence type="ECO:0000313" key="11">
    <source>
        <dbReference type="Proteomes" id="UP001597525"/>
    </source>
</evidence>
<comment type="catalytic activity">
    <reaction evidence="1">
        <text>ATP + protein L-histidine = ADP + protein N-phospho-L-histidine.</text>
        <dbReference type="EC" id="2.7.13.3"/>
    </reaction>
</comment>
<dbReference type="CDD" id="cd17574">
    <property type="entry name" value="REC_OmpR"/>
    <property type="match status" value="1"/>
</dbReference>
<evidence type="ECO:0000259" key="8">
    <source>
        <dbReference type="PROSITE" id="PS50109"/>
    </source>
</evidence>
<dbReference type="InterPro" id="IPR011006">
    <property type="entry name" value="CheY-like_superfamily"/>
</dbReference>
<dbReference type="Gene3D" id="1.10.10.60">
    <property type="entry name" value="Homeodomain-like"/>
    <property type="match status" value="2"/>
</dbReference>
<evidence type="ECO:0000256" key="6">
    <source>
        <dbReference type="PROSITE-ProRule" id="PRU00169"/>
    </source>
</evidence>
<evidence type="ECO:0000259" key="7">
    <source>
        <dbReference type="PROSITE" id="PS01124"/>
    </source>
</evidence>
<dbReference type="PANTHER" id="PTHR43547">
    <property type="entry name" value="TWO-COMPONENT HISTIDINE KINASE"/>
    <property type="match status" value="1"/>
</dbReference>
<dbReference type="Pfam" id="PF07494">
    <property type="entry name" value="Reg_prop"/>
    <property type="match status" value="1"/>
</dbReference>
<evidence type="ECO:0000256" key="2">
    <source>
        <dbReference type="ARBA" id="ARBA00012438"/>
    </source>
</evidence>
<name>A0ABW6BNE1_9SPHI</name>
<dbReference type="InterPro" id="IPR004358">
    <property type="entry name" value="Sig_transdc_His_kin-like_C"/>
</dbReference>
<feature type="domain" description="Response regulatory" evidence="9">
    <location>
        <begin position="1020"/>
        <end position="1137"/>
    </location>
</feature>
<dbReference type="InterPro" id="IPR036890">
    <property type="entry name" value="HATPase_C_sf"/>
</dbReference>
<evidence type="ECO:0000259" key="9">
    <source>
        <dbReference type="PROSITE" id="PS50110"/>
    </source>
</evidence>
<dbReference type="InterPro" id="IPR009057">
    <property type="entry name" value="Homeodomain-like_sf"/>
</dbReference>
<keyword evidence="10" id="KW-0547">Nucleotide-binding</keyword>
<dbReference type="SUPFAM" id="SSF63829">
    <property type="entry name" value="Calcium-dependent phosphotriesterase"/>
    <property type="match status" value="1"/>
</dbReference>
<dbReference type="SUPFAM" id="SSF101898">
    <property type="entry name" value="NHL repeat"/>
    <property type="match status" value="1"/>
</dbReference>
<dbReference type="InterPro" id="IPR005467">
    <property type="entry name" value="His_kinase_dom"/>
</dbReference>
<dbReference type="InterPro" id="IPR013783">
    <property type="entry name" value="Ig-like_fold"/>
</dbReference>
<reference evidence="11" key="1">
    <citation type="journal article" date="2019" name="Int. J. Syst. Evol. Microbiol.">
        <title>The Global Catalogue of Microorganisms (GCM) 10K type strain sequencing project: providing services to taxonomists for standard genome sequencing and annotation.</title>
        <authorList>
            <consortium name="The Broad Institute Genomics Platform"/>
            <consortium name="The Broad Institute Genome Sequencing Center for Infectious Disease"/>
            <person name="Wu L."/>
            <person name="Ma J."/>
        </authorList>
    </citation>
    <scope>NUCLEOTIDE SEQUENCE [LARGE SCALE GENOMIC DNA]</scope>
    <source>
        <strain evidence="11">KCTC 22814</strain>
    </source>
</reference>
<dbReference type="Pfam" id="PF00072">
    <property type="entry name" value="Response_reg"/>
    <property type="match status" value="1"/>
</dbReference>
<proteinExistence type="predicted"/>
<keyword evidence="4" id="KW-0805">Transcription regulation</keyword>
<dbReference type="SMART" id="SM00388">
    <property type="entry name" value="HisKA"/>
    <property type="match status" value="1"/>
</dbReference>
<feature type="domain" description="HTH araC/xylS-type" evidence="7">
    <location>
        <begin position="1170"/>
        <end position="1269"/>
    </location>
</feature>
<dbReference type="InterPro" id="IPR036097">
    <property type="entry name" value="HisK_dim/P_sf"/>
</dbReference>
<organism evidence="10 11">
    <name type="scientific">Sphingobacterium bambusae</name>
    <dbReference type="NCBI Taxonomy" id="662858"/>
    <lineage>
        <taxon>Bacteria</taxon>
        <taxon>Pseudomonadati</taxon>
        <taxon>Bacteroidota</taxon>
        <taxon>Sphingobacteriia</taxon>
        <taxon>Sphingobacteriales</taxon>
        <taxon>Sphingobacteriaceae</taxon>
        <taxon>Sphingobacterium</taxon>
    </lineage>
</organism>
<dbReference type="PRINTS" id="PR00344">
    <property type="entry name" value="BCTRLSENSOR"/>
</dbReference>
<dbReference type="PROSITE" id="PS50109">
    <property type="entry name" value="HIS_KIN"/>
    <property type="match status" value="1"/>
</dbReference>
<dbReference type="InterPro" id="IPR011110">
    <property type="entry name" value="Reg_prop"/>
</dbReference>
<dbReference type="RefSeq" id="WP_320183477.1">
    <property type="nucleotide sequence ID" value="NZ_CP138332.1"/>
</dbReference>
<feature type="domain" description="Histidine kinase" evidence="8">
    <location>
        <begin position="783"/>
        <end position="1003"/>
    </location>
</feature>